<accession>A0A3M2SRM1</accession>
<evidence type="ECO:0000313" key="2">
    <source>
        <dbReference type="EMBL" id="RMJ20199.1"/>
    </source>
</evidence>
<keyword evidence="3" id="KW-1185">Reference proteome</keyword>
<protein>
    <submittedName>
        <fullName evidence="2">Uncharacterized protein</fullName>
    </submittedName>
</protein>
<feature type="region of interest" description="Disordered" evidence="1">
    <location>
        <begin position="55"/>
        <end position="97"/>
    </location>
</feature>
<gene>
    <name evidence="2" type="ORF">CDV36_000140</name>
</gene>
<dbReference type="OrthoDB" id="10289106at2759"/>
<feature type="region of interest" description="Disordered" evidence="1">
    <location>
        <begin position="1"/>
        <end position="29"/>
    </location>
</feature>
<reference evidence="2 3" key="1">
    <citation type="submission" date="2017-06" db="EMBL/GenBank/DDBJ databases">
        <title>Comparative genomic analysis of Ambrosia Fusariam Clade fungi.</title>
        <authorList>
            <person name="Stajich J.E."/>
            <person name="Carrillo J."/>
            <person name="Kijimoto T."/>
            <person name="Eskalen A."/>
            <person name="O'Donnell K."/>
            <person name="Kasson M."/>
        </authorList>
    </citation>
    <scope>NUCLEOTIDE SEQUENCE [LARGE SCALE GENOMIC DNA]</scope>
    <source>
        <strain evidence="2">UCR3666</strain>
    </source>
</reference>
<dbReference type="Proteomes" id="UP000277212">
    <property type="component" value="Unassembled WGS sequence"/>
</dbReference>
<comment type="caution">
    <text evidence="2">The sequence shown here is derived from an EMBL/GenBank/DDBJ whole genome shotgun (WGS) entry which is preliminary data.</text>
</comment>
<dbReference type="EMBL" id="NKUJ01000001">
    <property type="protein sequence ID" value="RMJ20199.1"/>
    <property type="molecule type" value="Genomic_DNA"/>
</dbReference>
<sequence>MFLSAEDDVDSDQGDDVGQEVTSDEDSIMSKRASSFFKGMVIINSEWSDQELALRQRADHDAPQDTLMGDLSSSDSSSDDETSWMSPSPEAIVHTHH</sequence>
<name>A0A3M2SRM1_9HYPO</name>
<evidence type="ECO:0000313" key="3">
    <source>
        <dbReference type="Proteomes" id="UP000277212"/>
    </source>
</evidence>
<evidence type="ECO:0000256" key="1">
    <source>
        <dbReference type="SAM" id="MobiDB-lite"/>
    </source>
</evidence>
<dbReference type="AlphaFoldDB" id="A0A3M2SRM1"/>
<organism evidence="2 3">
    <name type="scientific">Fusarium kuroshium</name>
    <dbReference type="NCBI Taxonomy" id="2010991"/>
    <lineage>
        <taxon>Eukaryota</taxon>
        <taxon>Fungi</taxon>
        <taxon>Dikarya</taxon>
        <taxon>Ascomycota</taxon>
        <taxon>Pezizomycotina</taxon>
        <taxon>Sordariomycetes</taxon>
        <taxon>Hypocreomycetidae</taxon>
        <taxon>Hypocreales</taxon>
        <taxon>Nectriaceae</taxon>
        <taxon>Fusarium</taxon>
        <taxon>Fusarium solani species complex</taxon>
    </lineage>
</organism>
<proteinExistence type="predicted"/>
<feature type="compositionally biased region" description="Acidic residues" evidence="1">
    <location>
        <begin position="1"/>
        <end position="27"/>
    </location>
</feature>